<evidence type="ECO:0000256" key="5">
    <source>
        <dbReference type="ARBA" id="ARBA00022692"/>
    </source>
</evidence>
<feature type="transmembrane region" description="Helical" evidence="12">
    <location>
        <begin position="427"/>
        <end position="448"/>
    </location>
</feature>
<comment type="similarity">
    <text evidence="2">Belongs to the ATPase A chain family.</text>
</comment>
<evidence type="ECO:0000256" key="4">
    <source>
        <dbReference type="ARBA" id="ARBA00022547"/>
    </source>
</evidence>
<dbReference type="SUPFAM" id="SSF81336">
    <property type="entry name" value="F1F0 ATP synthase subunit A"/>
    <property type="match status" value="1"/>
</dbReference>
<dbReference type="EMBL" id="KF651061">
    <property type="protein sequence ID" value="AHA41649.1"/>
    <property type="molecule type" value="Genomic_DNA"/>
</dbReference>
<dbReference type="AlphaFoldDB" id="V5KVI5"/>
<dbReference type="InterPro" id="IPR000568">
    <property type="entry name" value="ATP_synth_F0_asu"/>
</dbReference>
<reference evidence="13" key="2">
    <citation type="journal article" date="2014" name="PLoS ONE">
        <title>Description of Colponema vietnamica sp.n. and Acavomonas peruviana n. gen. n. sp., two new alveolate phyla (Colponemidia nom. nov. and Acavomonidia nom. nov.) and their contributions to reconstructing the ancestral state of alveolates and eukaryotes.</title>
        <authorList>
            <person name="Tikhonenkov D.V."/>
            <person name="Janouskovec J."/>
            <person name="Mylnikov A.P."/>
            <person name="Mikhailov K.V."/>
            <person name="Simdyanov T.G."/>
            <person name="Aleoshin V.V."/>
            <person name="Keeling P.J."/>
        </authorList>
    </citation>
    <scope>NUCLEOTIDE SEQUENCE</scope>
    <source>
        <strain evidence="13">Colp-5</strain>
    </source>
</reference>
<feature type="transmembrane region" description="Helical" evidence="12">
    <location>
        <begin position="163"/>
        <end position="183"/>
    </location>
</feature>
<dbReference type="GO" id="GO:0005743">
    <property type="term" value="C:mitochondrial inner membrane"/>
    <property type="evidence" value="ECO:0007669"/>
    <property type="project" value="UniProtKB-SubCell"/>
</dbReference>
<keyword evidence="8" id="KW-0406">Ion transport</keyword>
<keyword evidence="9 12" id="KW-0472">Membrane</keyword>
<evidence type="ECO:0000256" key="7">
    <source>
        <dbReference type="ARBA" id="ARBA00022989"/>
    </source>
</evidence>
<evidence type="ECO:0000256" key="3">
    <source>
        <dbReference type="ARBA" id="ARBA00022448"/>
    </source>
</evidence>
<dbReference type="InterPro" id="IPR035908">
    <property type="entry name" value="F0_ATP_A_sf"/>
</dbReference>
<protein>
    <recommendedName>
        <fullName evidence="11">ATP synthase subunit a</fullName>
    </recommendedName>
</protein>
<reference evidence="13" key="1">
    <citation type="journal article" date="2013" name="Curr. Biol.">
        <title>Colponemids represent multiple ancient alveolate lineages.</title>
        <authorList>
            <person name="Janouskovec J."/>
            <person name="Tikhonenkov D.V."/>
            <person name="Mikhailov K.V."/>
            <person name="Simdyanov T.G."/>
            <person name="Aleoshin V.V."/>
            <person name="Mylnikov A.P."/>
            <person name="Keeling P.J."/>
        </authorList>
    </citation>
    <scope>NUCLEOTIDE SEQUENCE</scope>
    <source>
        <strain evidence="13">Colp-5</strain>
    </source>
</reference>
<name>V5KVI5_9ALVE</name>
<keyword evidence="13" id="KW-0496">Mitochondrion</keyword>
<keyword evidence="6" id="KW-0375">Hydrogen ion transport</keyword>
<evidence type="ECO:0000256" key="9">
    <source>
        <dbReference type="ARBA" id="ARBA00023136"/>
    </source>
</evidence>
<evidence type="ECO:0000256" key="8">
    <source>
        <dbReference type="ARBA" id="ARBA00023065"/>
    </source>
</evidence>
<keyword evidence="4" id="KW-0138">CF(0)</keyword>
<evidence type="ECO:0000256" key="11">
    <source>
        <dbReference type="RuleBase" id="RU004450"/>
    </source>
</evidence>
<proteinExistence type="inferred from homology"/>
<feature type="transmembrane region" description="Helical" evidence="12">
    <location>
        <begin position="274"/>
        <end position="297"/>
    </location>
</feature>
<dbReference type="Pfam" id="PF00119">
    <property type="entry name" value="ATP-synt_A"/>
    <property type="match status" value="1"/>
</dbReference>
<dbReference type="GO" id="GO:0046933">
    <property type="term" value="F:proton-transporting ATP synthase activity, rotational mechanism"/>
    <property type="evidence" value="ECO:0007669"/>
    <property type="project" value="TreeGrafter"/>
</dbReference>
<keyword evidence="7 12" id="KW-1133">Transmembrane helix</keyword>
<evidence type="ECO:0000313" key="13">
    <source>
        <dbReference type="EMBL" id="AHA41649.1"/>
    </source>
</evidence>
<gene>
    <name evidence="13" type="primary">atp6</name>
</gene>
<dbReference type="PRINTS" id="PR00123">
    <property type="entry name" value="ATPASEA"/>
</dbReference>
<feature type="transmembrane region" description="Helical" evidence="12">
    <location>
        <begin position="356"/>
        <end position="378"/>
    </location>
</feature>
<evidence type="ECO:0000256" key="10">
    <source>
        <dbReference type="ARBA" id="ARBA00023310"/>
    </source>
</evidence>
<geneLocation type="mitochondrion" evidence="13"/>
<evidence type="ECO:0000256" key="1">
    <source>
        <dbReference type="ARBA" id="ARBA00004141"/>
    </source>
</evidence>
<feature type="transmembrane region" description="Helical" evidence="12">
    <location>
        <begin position="92"/>
        <end position="114"/>
    </location>
</feature>
<keyword evidence="10" id="KW-0066">ATP synthesis</keyword>
<feature type="transmembrane region" description="Helical" evidence="12">
    <location>
        <begin position="385"/>
        <end position="407"/>
    </location>
</feature>
<feature type="transmembrane region" description="Helical" evidence="12">
    <location>
        <begin position="460"/>
        <end position="479"/>
    </location>
</feature>
<dbReference type="Gene3D" id="1.20.120.220">
    <property type="entry name" value="ATP synthase, F0 complex, subunit A"/>
    <property type="match status" value="1"/>
</dbReference>
<accession>V5KVI5</accession>
<comment type="subcellular location">
    <subcellularLocation>
        <location evidence="1">Membrane</location>
        <topology evidence="1">Multi-pass membrane protein</topology>
    </subcellularLocation>
    <subcellularLocation>
        <location evidence="11">Mitochondrion inner membrane</location>
        <topology evidence="11">Multi-pass membrane protein</topology>
    </subcellularLocation>
</comment>
<dbReference type="PANTHER" id="PTHR11410">
    <property type="entry name" value="ATP SYNTHASE SUBUNIT A"/>
    <property type="match status" value="1"/>
</dbReference>
<evidence type="ECO:0000256" key="6">
    <source>
        <dbReference type="ARBA" id="ARBA00022781"/>
    </source>
</evidence>
<organism evidence="13">
    <name type="scientific">Acavomonas peruviana</name>
    <dbReference type="NCBI Taxonomy" id="1542312"/>
    <lineage>
        <taxon>Eukaryota</taxon>
        <taxon>Sar</taxon>
        <taxon>Alveolata</taxon>
        <taxon>Colponemida</taxon>
        <taxon>Acavomonidia</taxon>
        <taxon>Acavomonas</taxon>
    </lineage>
</organism>
<sequence length="525" mass="65042">MANMFFNMYTIYNEFNIISNTNYNYYFDNSYDFTSDVFINNFYYSIKEFDSKLFSVFIIFENYLKSVSLTTTNNDIFEEYNFIDSNYIFKNFLYQFIFSFYSFFKDIYFFNITFMEFSSFYKEYFFIRSNFYVFDIIQNINDFAIKDNILYSNSFFYYNIKELFIKFFFFIINFFKLVSYVIIKKIYILDVFFNKTQSYSTIPSYFFEKYINYNFFEIKNNNSFINGEGYSYDNVFNFFDYNYNMYLINYYFLINQNISFYNSSDIFSFYYNSLNFNVSFVFFMTSFFIFFILYSVYKNNTVVMNPISTVMSSIYYHIIDNLKRSTFNYSKNSKKYIYYNNVYNNPFDKYFFRTKIFVPWIFIIFVYFSFFNLVGIFPEVQSLNLYFSFIFFISFVIFFGLTFYYFFYNKKFFFSFFKPSGLKKNYLIFYFLYIIEPVLYFFRIVSLTARMFINLNLGQLLLRILIFMFIISVEKYFFVVPVLPFFLMFIFFIFLIFEIIMALFQAYIYMIMNTIYIKDVAYIKY</sequence>
<feature type="transmembrane region" description="Helical" evidence="12">
    <location>
        <begin position="485"/>
        <end position="508"/>
    </location>
</feature>
<dbReference type="InterPro" id="IPR045083">
    <property type="entry name" value="ATP_synth_F0_asu_bact/mt"/>
</dbReference>
<evidence type="ECO:0000256" key="12">
    <source>
        <dbReference type="SAM" id="Phobius"/>
    </source>
</evidence>
<keyword evidence="3" id="KW-0813">Transport</keyword>
<dbReference type="GO" id="GO:0045259">
    <property type="term" value="C:proton-transporting ATP synthase complex"/>
    <property type="evidence" value="ECO:0007669"/>
    <property type="project" value="UniProtKB-KW"/>
</dbReference>
<keyword evidence="5 12" id="KW-0812">Transmembrane</keyword>
<evidence type="ECO:0000256" key="2">
    <source>
        <dbReference type="ARBA" id="ARBA00006810"/>
    </source>
</evidence>
<dbReference type="PANTHER" id="PTHR11410:SF0">
    <property type="entry name" value="ATP SYNTHASE SUBUNIT A"/>
    <property type="match status" value="1"/>
</dbReference>